<dbReference type="GO" id="GO:0005829">
    <property type="term" value="C:cytosol"/>
    <property type="evidence" value="ECO:0007669"/>
    <property type="project" value="TreeGrafter"/>
</dbReference>
<dbReference type="AlphaFoldDB" id="A0A1G1VSA7"/>
<evidence type="ECO:0000313" key="2">
    <source>
        <dbReference type="EMBL" id="OGY18087.1"/>
    </source>
</evidence>
<dbReference type="EMBL" id="MHCH01000008">
    <property type="protein sequence ID" value="OGY18087.1"/>
    <property type="molecule type" value="Genomic_DNA"/>
</dbReference>
<sequence>MALKISRKGDYGLLLMKALAQVDEGRFVSLKELAKEKKLPYKFLSQVAGELKAAGILESKEGVGGGYRLARVPEKILVREVLDALEGPMVAEECDHGDECGCGGACVHEAVTEKITEGASRALAMFTIADLVRDAQN</sequence>
<dbReference type="PANTHER" id="PTHR33221">
    <property type="entry name" value="WINGED HELIX-TURN-HELIX TRANSCRIPTIONAL REGULATOR, RRF2 FAMILY"/>
    <property type="match status" value="1"/>
</dbReference>
<dbReference type="PROSITE" id="PS01332">
    <property type="entry name" value="HTH_RRF2_1"/>
    <property type="match status" value="1"/>
</dbReference>
<evidence type="ECO:0000256" key="1">
    <source>
        <dbReference type="ARBA" id="ARBA00023125"/>
    </source>
</evidence>
<dbReference type="Gene3D" id="1.10.10.10">
    <property type="entry name" value="Winged helix-like DNA-binding domain superfamily/Winged helix DNA-binding domain"/>
    <property type="match status" value="1"/>
</dbReference>
<protein>
    <recommendedName>
        <fullName evidence="4">Rrf2 family transcriptional regulator</fullName>
    </recommendedName>
</protein>
<dbReference type="InterPro" id="IPR030489">
    <property type="entry name" value="TR_Rrf2-type_CS"/>
</dbReference>
<dbReference type="Proteomes" id="UP000177324">
    <property type="component" value="Unassembled WGS sequence"/>
</dbReference>
<reference evidence="2 3" key="1">
    <citation type="journal article" date="2016" name="Nat. Commun.">
        <title>Thousands of microbial genomes shed light on interconnected biogeochemical processes in an aquifer system.</title>
        <authorList>
            <person name="Anantharaman K."/>
            <person name="Brown C.T."/>
            <person name="Hug L.A."/>
            <person name="Sharon I."/>
            <person name="Castelle C.J."/>
            <person name="Probst A.J."/>
            <person name="Thomas B.C."/>
            <person name="Singh A."/>
            <person name="Wilkins M.J."/>
            <person name="Karaoz U."/>
            <person name="Brodie E.L."/>
            <person name="Williams K.H."/>
            <person name="Hubbard S.S."/>
            <person name="Banfield J.F."/>
        </authorList>
    </citation>
    <scope>NUCLEOTIDE SEQUENCE [LARGE SCALE GENOMIC DNA]</scope>
</reference>
<evidence type="ECO:0000313" key="3">
    <source>
        <dbReference type="Proteomes" id="UP000177324"/>
    </source>
</evidence>
<keyword evidence="1" id="KW-0238">DNA-binding</keyword>
<dbReference type="GO" id="GO:0003677">
    <property type="term" value="F:DNA binding"/>
    <property type="evidence" value="ECO:0007669"/>
    <property type="project" value="UniProtKB-KW"/>
</dbReference>
<dbReference type="InterPro" id="IPR000944">
    <property type="entry name" value="Tscrpt_reg_Rrf2"/>
</dbReference>
<organism evidence="2 3">
    <name type="scientific">Candidatus Chisholmbacteria bacterium RIFCSPHIGHO2_01_FULL_48_12</name>
    <dbReference type="NCBI Taxonomy" id="1797589"/>
    <lineage>
        <taxon>Bacteria</taxon>
        <taxon>Candidatus Chisholmiibacteriota</taxon>
    </lineage>
</organism>
<gene>
    <name evidence="2" type="ORF">A2784_02890</name>
</gene>
<dbReference type="SUPFAM" id="SSF46785">
    <property type="entry name" value="Winged helix' DNA-binding domain"/>
    <property type="match status" value="1"/>
</dbReference>
<dbReference type="STRING" id="1797589.A2784_02890"/>
<dbReference type="InterPro" id="IPR036388">
    <property type="entry name" value="WH-like_DNA-bd_sf"/>
</dbReference>
<dbReference type="NCBIfam" id="TIGR00738">
    <property type="entry name" value="rrf2_super"/>
    <property type="match status" value="1"/>
</dbReference>
<accession>A0A1G1VSA7</accession>
<evidence type="ECO:0008006" key="4">
    <source>
        <dbReference type="Google" id="ProtNLM"/>
    </source>
</evidence>
<dbReference type="GO" id="GO:0003700">
    <property type="term" value="F:DNA-binding transcription factor activity"/>
    <property type="evidence" value="ECO:0007669"/>
    <property type="project" value="TreeGrafter"/>
</dbReference>
<comment type="caution">
    <text evidence="2">The sequence shown here is derived from an EMBL/GenBank/DDBJ whole genome shotgun (WGS) entry which is preliminary data.</text>
</comment>
<name>A0A1G1VSA7_9BACT</name>
<dbReference type="InterPro" id="IPR036390">
    <property type="entry name" value="WH_DNA-bd_sf"/>
</dbReference>
<dbReference type="PANTHER" id="PTHR33221:SF5">
    <property type="entry name" value="HTH-TYPE TRANSCRIPTIONAL REGULATOR ISCR"/>
    <property type="match status" value="1"/>
</dbReference>
<dbReference type="PROSITE" id="PS51197">
    <property type="entry name" value="HTH_RRF2_2"/>
    <property type="match status" value="1"/>
</dbReference>
<proteinExistence type="predicted"/>
<dbReference type="Pfam" id="PF02082">
    <property type="entry name" value="Rrf2"/>
    <property type="match status" value="1"/>
</dbReference>